<dbReference type="RefSeq" id="WP_047007187.1">
    <property type="nucleotide sequence ID" value="NZ_CP018097.1"/>
</dbReference>
<dbReference type="AlphaFoldDB" id="A0A0G9MMB7"/>
<dbReference type="GO" id="GO:0022857">
    <property type="term" value="F:transmembrane transporter activity"/>
    <property type="evidence" value="ECO:0007669"/>
    <property type="project" value="InterPro"/>
</dbReference>
<evidence type="ECO:0000313" key="4">
    <source>
        <dbReference type="EMBL" id="KLE31837.1"/>
    </source>
</evidence>
<dbReference type="PANTHER" id="PTHR23528">
    <property type="match status" value="1"/>
</dbReference>
<name>A0A0G9MMB7_9SPHN</name>
<evidence type="ECO:0000256" key="3">
    <source>
        <dbReference type="ARBA" id="ARBA00023136"/>
    </source>
</evidence>
<dbReference type="EMBL" id="LBHC01000002">
    <property type="protein sequence ID" value="KLE31837.1"/>
    <property type="molecule type" value="Genomic_DNA"/>
</dbReference>
<dbReference type="PROSITE" id="PS50850">
    <property type="entry name" value="MFS"/>
    <property type="match status" value="1"/>
</dbReference>
<keyword evidence="2" id="KW-1133">Transmembrane helix</keyword>
<dbReference type="STRING" id="502682.BMF35_a1037"/>
<organism evidence="4 5">
    <name type="scientific">Aurantiacibacter gangjinensis</name>
    <dbReference type="NCBI Taxonomy" id="502682"/>
    <lineage>
        <taxon>Bacteria</taxon>
        <taxon>Pseudomonadati</taxon>
        <taxon>Pseudomonadota</taxon>
        <taxon>Alphaproteobacteria</taxon>
        <taxon>Sphingomonadales</taxon>
        <taxon>Erythrobacteraceae</taxon>
        <taxon>Aurantiacibacter</taxon>
    </lineage>
</organism>
<dbReference type="SUPFAM" id="SSF103473">
    <property type="entry name" value="MFS general substrate transporter"/>
    <property type="match status" value="1"/>
</dbReference>
<dbReference type="KEGG" id="egn:BMF35_a1037"/>
<dbReference type="Pfam" id="PF07690">
    <property type="entry name" value="MFS_1"/>
    <property type="match status" value="1"/>
</dbReference>
<dbReference type="Gene3D" id="1.20.1250.20">
    <property type="entry name" value="MFS general substrate transporter like domains"/>
    <property type="match status" value="2"/>
</dbReference>
<proteinExistence type="predicted"/>
<keyword evidence="3" id="KW-0472">Membrane</keyword>
<dbReference type="InterPro" id="IPR020846">
    <property type="entry name" value="MFS_dom"/>
</dbReference>
<sequence length="410" mass="43613">MTSAASAHITGESQSLRYLWLYALAAAGGATAYMPFLTILLPVRVELMAGGQAEQVEWLAYCFLAGAIAASIANIAFGWLSDRTRTRTPWILAGLVSSCGLLLAMALADDLPILLVLLVAWQVSLNMMLSPLAALAGDTVPDHQKGLPGGLLALSPGLGAAAGAIVTIEGLATADERLALVAVMVAVCVLPVLLFGRPRPMPKLMRPRTAEELRDPARQGRYKRGVVARMWLARFLMQIAEAALFAYLYTWFRSISPDFGDDDTAQVFGGVLLVAVPLTLLVGRWSDKAGRPIFPLAIAAAVTAIALLLMASAQTLLPAIIAYTLFGLVTSMFLSLHIAQTLRVLPLPQRRGRDLGIFNLTNTLPALVMAGLSLDLVPRLGFPGFFTLLAGLAALAAMLLFTVPRTDQAA</sequence>
<dbReference type="PANTHER" id="PTHR23528:SF1">
    <property type="entry name" value="MAJOR FACILITATOR SUPERFAMILY (MFS) PROFILE DOMAIN-CONTAINING PROTEIN"/>
    <property type="match status" value="1"/>
</dbReference>
<comment type="caution">
    <text evidence="4">The sequence shown here is derived from an EMBL/GenBank/DDBJ whole genome shotgun (WGS) entry which is preliminary data.</text>
</comment>
<reference evidence="4 5" key="1">
    <citation type="submission" date="2015-04" db="EMBL/GenBank/DDBJ databases">
        <title>The draft genome sequence of Erythrobacr gangjinensis K7-2.</title>
        <authorList>
            <person name="Zhuang L."/>
            <person name="Liu Y."/>
            <person name="Shao Z."/>
        </authorList>
    </citation>
    <scope>NUCLEOTIDE SEQUENCE [LARGE SCALE GENOMIC DNA]</scope>
    <source>
        <strain evidence="4 5">K7-2</strain>
    </source>
</reference>
<evidence type="ECO:0000256" key="1">
    <source>
        <dbReference type="ARBA" id="ARBA00022692"/>
    </source>
</evidence>
<keyword evidence="5" id="KW-1185">Reference proteome</keyword>
<dbReference type="OrthoDB" id="7428510at2"/>
<evidence type="ECO:0000313" key="5">
    <source>
        <dbReference type="Proteomes" id="UP000053070"/>
    </source>
</evidence>
<dbReference type="InterPro" id="IPR036259">
    <property type="entry name" value="MFS_trans_sf"/>
</dbReference>
<keyword evidence="1" id="KW-0812">Transmembrane</keyword>
<evidence type="ECO:0000256" key="2">
    <source>
        <dbReference type="ARBA" id="ARBA00022989"/>
    </source>
</evidence>
<dbReference type="Proteomes" id="UP000053070">
    <property type="component" value="Unassembled WGS sequence"/>
</dbReference>
<dbReference type="PATRIC" id="fig|502682.8.peg.2074"/>
<gene>
    <name evidence="4" type="ORF">AAW01_10155</name>
</gene>
<protein>
    <submittedName>
        <fullName evidence="4">Membrane protein</fullName>
    </submittedName>
</protein>
<dbReference type="InterPro" id="IPR011701">
    <property type="entry name" value="MFS"/>
</dbReference>
<accession>A0A0G9MMB7</accession>